<dbReference type="EMBL" id="ML210152">
    <property type="protein sequence ID" value="TFK28930.1"/>
    <property type="molecule type" value="Genomic_DNA"/>
</dbReference>
<dbReference type="InterPro" id="IPR000999">
    <property type="entry name" value="RNase_III_dom"/>
</dbReference>
<evidence type="ECO:0000256" key="5">
    <source>
        <dbReference type="PROSITE-ProRule" id="PRU00266"/>
    </source>
</evidence>
<dbReference type="PROSITE" id="PS50142">
    <property type="entry name" value="RNASE_3_2"/>
    <property type="match status" value="1"/>
</dbReference>
<dbReference type="STRING" id="230819.A0A5C3L847"/>
<dbReference type="CDD" id="cd00593">
    <property type="entry name" value="RIBOc"/>
    <property type="match status" value="1"/>
</dbReference>
<organism evidence="9 10">
    <name type="scientific">Coprinopsis marcescibilis</name>
    <name type="common">Agaric fungus</name>
    <name type="synonym">Psathyrella marcescibilis</name>
    <dbReference type="NCBI Taxonomy" id="230819"/>
    <lineage>
        <taxon>Eukaryota</taxon>
        <taxon>Fungi</taxon>
        <taxon>Dikarya</taxon>
        <taxon>Basidiomycota</taxon>
        <taxon>Agaricomycotina</taxon>
        <taxon>Agaricomycetes</taxon>
        <taxon>Agaricomycetidae</taxon>
        <taxon>Agaricales</taxon>
        <taxon>Agaricineae</taxon>
        <taxon>Psathyrellaceae</taxon>
        <taxon>Coprinopsis</taxon>
    </lineage>
</organism>
<dbReference type="OrthoDB" id="2392202at2759"/>
<evidence type="ECO:0000256" key="2">
    <source>
        <dbReference type="ARBA" id="ARBA00022759"/>
    </source>
</evidence>
<dbReference type="GO" id="GO:0004525">
    <property type="term" value="F:ribonuclease III activity"/>
    <property type="evidence" value="ECO:0007669"/>
    <property type="project" value="InterPro"/>
</dbReference>
<keyword evidence="2" id="KW-0255">Endonuclease</keyword>
<dbReference type="GO" id="GO:0006369">
    <property type="term" value="P:termination of RNA polymerase II transcription"/>
    <property type="evidence" value="ECO:0007669"/>
    <property type="project" value="TreeGrafter"/>
</dbReference>
<evidence type="ECO:0000256" key="6">
    <source>
        <dbReference type="SAM" id="MobiDB-lite"/>
    </source>
</evidence>
<dbReference type="Pfam" id="PF00035">
    <property type="entry name" value="dsrm"/>
    <property type="match status" value="1"/>
</dbReference>
<dbReference type="PANTHER" id="PTHR11207:SF0">
    <property type="entry name" value="RIBONUCLEASE 3"/>
    <property type="match status" value="1"/>
</dbReference>
<dbReference type="PROSITE" id="PS50137">
    <property type="entry name" value="DS_RBD"/>
    <property type="match status" value="1"/>
</dbReference>
<evidence type="ECO:0000256" key="3">
    <source>
        <dbReference type="ARBA" id="ARBA00022801"/>
    </source>
</evidence>
<reference evidence="9 10" key="1">
    <citation type="journal article" date="2019" name="Nat. Ecol. Evol.">
        <title>Megaphylogeny resolves global patterns of mushroom evolution.</title>
        <authorList>
            <person name="Varga T."/>
            <person name="Krizsan K."/>
            <person name="Foldi C."/>
            <person name="Dima B."/>
            <person name="Sanchez-Garcia M."/>
            <person name="Sanchez-Ramirez S."/>
            <person name="Szollosi G.J."/>
            <person name="Szarkandi J.G."/>
            <person name="Papp V."/>
            <person name="Albert L."/>
            <person name="Andreopoulos W."/>
            <person name="Angelini C."/>
            <person name="Antonin V."/>
            <person name="Barry K.W."/>
            <person name="Bougher N.L."/>
            <person name="Buchanan P."/>
            <person name="Buyck B."/>
            <person name="Bense V."/>
            <person name="Catcheside P."/>
            <person name="Chovatia M."/>
            <person name="Cooper J."/>
            <person name="Damon W."/>
            <person name="Desjardin D."/>
            <person name="Finy P."/>
            <person name="Geml J."/>
            <person name="Haridas S."/>
            <person name="Hughes K."/>
            <person name="Justo A."/>
            <person name="Karasinski D."/>
            <person name="Kautmanova I."/>
            <person name="Kiss B."/>
            <person name="Kocsube S."/>
            <person name="Kotiranta H."/>
            <person name="LaButti K.M."/>
            <person name="Lechner B.E."/>
            <person name="Liimatainen K."/>
            <person name="Lipzen A."/>
            <person name="Lukacs Z."/>
            <person name="Mihaltcheva S."/>
            <person name="Morgado L.N."/>
            <person name="Niskanen T."/>
            <person name="Noordeloos M.E."/>
            <person name="Ohm R.A."/>
            <person name="Ortiz-Santana B."/>
            <person name="Ovrebo C."/>
            <person name="Racz N."/>
            <person name="Riley R."/>
            <person name="Savchenko A."/>
            <person name="Shiryaev A."/>
            <person name="Soop K."/>
            <person name="Spirin V."/>
            <person name="Szebenyi C."/>
            <person name="Tomsovsky M."/>
            <person name="Tulloss R.E."/>
            <person name="Uehling J."/>
            <person name="Grigoriev I.V."/>
            <person name="Vagvolgyi C."/>
            <person name="Papp T."/>
            <person name="Martin F.M."/>
            <person name="Miettinen O."/>
            <person name="Hibbett D.S."/>
            <person name="Nagy L.G."/>
        </authorList>
    </citation>
    <scope>NUCLEOTIDE SEQUENCE [LARGE SCALE GENOMIC DNA]</scope>
    <source>
        <strain evidence="9 10">CBS 121175</strain>
    </source>
</reference>
<evidence type="ECO:0000256" key="4">
    <source>
        <dbReference type="ARBA" id="ARBA00022884"/>
    </source>
</evidence>
<keyword evidence="1" id="KW-0540">Nuclease</keyword>
<dbReference type="InterPro" id="IPR014720">
    <property type="entry name" value="dsRBD_dom"/>
</dbReference>
<dbReference type="GO" id="GO:0034475">
    <property type="term" value="P:U4 snRNA 3'-end processing"/>
    <property type="evidence" value="ECO:0007669"/>
    <property type="project" value="TreeGrafter"/>
</dbReference>
<accession>A0A5C3L847</accession>
<dbReference type="SUPFAM" id="SSF54768">
    <property type="entry name" value="dsRNA-binding domain-like"/>
    <property type="match status" value="1"/>
</dbReference>
<dbReference type="AlphaFoldDB" id="A0A5C3L847"/>
<dbReference type="Pfam" id="PF14622">
    <property type="entry name" value="Ribonucleas_3_3"/>
    <property type="match status" value="1"/>
</dbReference>
<proteinExistence type="predicted"/>
<dbReference type="Gene3D" id="1.10.1520.10">
    <property type="entry name" value="Ribonuclease III domain"/>
    <property type="match status" value="1"/>
</dbReference>
<evidence type="ECO:0000313" key="10">
    <source>
        <dbReference type="Proteomes" id="UP000307440"/>
    </source>
</evidence>
<dbReference type="Gene3D" id="3.30.160.20">
    <property type="match status" value="1"/>
</dbReference>
<evidence type="ECO:0000259" key="7">
    <source>
        <dbReference type="PROSITE" id="PS50137"/>
    </source>
</evidence>
<gene>
    <name evidence="9" type="ORF">FA15DRAFT_664565</name>
</gene>
<feature type="domain" description="DRBM" evidence="7">
    <location>
        <begin position="295"/>
        <end position="331"/>
    </location>
</feature>
<dbReference type="Proteomes" id="UP000307440">
    <property type="component" value="Unassembled WGS sequence"/>
</dbReference>
<keyword evidence="4 5" id="KW-0694">RNA-binding</keyword>
<feature type="domain" description="RNase III" evidence="8">
    <location>
        <begin position="27"/>
        <end position="144"/>
    </location>
</feature>
<evidence type="ECO:0000259" key="8">
    <source>
        <dbReference type="PROSITE" id="PS50142"/>
    </source>
</evidence>
<dbReference type="InterPro" id="IPR036389">
    <property type="entry name" value="RNase_III_sf"/>
</dbReference>
<dbReference type="GO" id="GO:0003723">
    <property type="term" value="F:RNA binding"/>
    <property type="evidence" value="ECO:0007669"/>
    <property type="project" value="UniProtKB-UniRule"/>
</dbReference>
<evidence type="ECO:0000313" key="9">
    <source>
        <dbReference type="EMBL" id="TFK28930.1"/>
    </source>
</evidence>
<dbReference type="PANTHER" id="PTHR11207">
    <property type="entry name" value="RIBONUCLEASE III"/>
    <property type="match status" value="1"/>
</dbReference>
<name>A0A5C3L847_COPMA</name>
<feature type="region of interest" description="Disordered" evidence="6">
    <location>
        <begin position="249"/>
        <end position="270"/>
    </location>
</feature>
<dbReference type="SUPFAM" id="SSF69065">
    <property type="entry name" value="RNase III domain-like"/>
    <property type="match status" value="1"/>
</dbReference>
<dbReference type="SMART" id="SM00535">
    <property type="entry name" value="RIBOc"/>
    <property type="match status" value="1"/>
</dbReference>
<feature type="compositionally biased region" description="Low complexity" evidence="6">
    <location>
        <begin position="249"/>
        <end position="262"/>
    </location>
</feature>
<dbReference type="GO" id="GO:0006364">
    <property type="term" value="P:rRNA processing"/>
    <property type="evidence" value="ECO:0007669"/>
    <property type="project" value="TreeGrafter"/>
</dbReference>
<protein>
    <submittedName>
        <fullName evidence="9">Ribonuclease III</fullName>
    </submittedName>
</protein>
<sequence length="333" mass="36764">MKLEPDFGPNNVNFPPLPQIMNPYIEQQVFTHRSYHARPTNVFEDHPDDLSPDNERYEHLGDTVVGLIVTNLILDMFPGLRVGPSTKIRSLVVGNTNLAEISKRYRLPDRLRLHHAQAITLRASTNIQADVFESFVGGLFRDQGLSAVQRWLNPLLRPFAKEAYMCVRKQHSLPPLPPSSQSLAMNGQYGLSASASGNANGWGESDSHDDGYGAVGPTVGHLALFNQQLQRTNRQVEWIYSDGQEPLGTTTTIGTATTHTGATDGGEGNKENKWYSDPGVPAHLRIKGTQVTPVWYVKVLVDGEFYGRGRGNTKRVARNEAAKEGLIKLGIDV</sequence>
<evidence type="ECO:0000256" key="1">
    <source>
        <dbReference type="ARBA" id="ARBA00022722"/>
    </source>
</evidence>
<dbReference type="GO" id="GO:0005654">
    <property type="term" value="C:nucleoplasm"/>
    <property type="evidence" value="ECO:0007669"/>
    <property type="project" value="TreeGrafter"/>
</dbReference>
<keyword evidence="10" id="KW-1185">Reference proteome</keyword>
<keyword evidence="3" id="KW-0378">Hydrolase</keyword>